<dbReference type="SUPFAM" id="SSF55073">
    <property type="entry name" value="Nucleotide cyclase"/>
    <property type="match status" value="1"/>
</dbReference>
<dbReference type="InterPro" id="IPR050469">
    <property type="entry name" value="Diguanylate_Cyclase"/>
</dbReference>
<dbReference type="Pfam" id="PF13181">
    <property type="entry name" value="TPR_8"/>
    <property type="match status" value="1"/>
</dbReference>
<dbReference type="InterPro" id="IPR043128">
    <property type="entry name" value="Rev_trsase/Diguanyl_cyclase"/>
</dbReference>
<feature type="repeat" description="TPR" evidence="3">
    <location>
        <begin position="91"/>
        <end position="124"/>
    </location>
</feature>
<comment type="caution">
    <text evidence="7">The sequence shown here is derived from an EMBL/GenBank/DDBJ whole genome shotgun (WGS) entry which is preliminary data.</text>
</comment>
<dbReference type="SMART" id="SM00267">
    <property type="entry name" value="GGDEF"/>
    <property type="match status" value="1"/>
</dbReference>
<keyword evidence="5" id="KW-1133">Transmembrane helix</keyword>
<dbReference type="Proteomes" id="UP000815846">
    <property type="component" value="Unassembled WGS sequence"/>
</dbReference>
<reference evidence="7 8" key="1">
    <citation type="submission" date="2019-08" db="EMBL/GenBank/DDBJ databases">
        <title>Microbe sample from Colwellia echini.</title>
        <authorList>
            <person name="Christiansen L."/>
            <person name="Pathiraja D."/>
            <person name="Schultz-Johansen M."/>
            <person name="Choi I.-G."/>
            <person name="Stougaard P."/>
        </authorList>
    </citation>
    <scope>NUCLEOTIDE SEQUENCE [LARGE SCALE GENOMIC DNA]</scope>
    <source>
        <strain evidence="7 8">A3</strain>
    </source>
</reference>
<keyword evidence="5" id="KW-0812">Transmembrane</keyword>
<feature type="transmembrane region" description="Helical" evidence="5">
    <location>
        <begin position="33"/>
        <end position="56"/>
    </location>
</feature>
<dbReference type="PANTHER" id="PTHR45138">
    <property type="entry name" value="REGULATORY COMPONENTS OF SENSORY TRANSDUCTION SYSTEM"/>
    <property type="match status" value="1"/>
</dbReference>
<feature type="domain" description="GGDEF" evidence="6">
    <location>
        <begin position="576"/>
        <end position="705"/>
    </location>
</feature>
<dbReference type="InterPro" id="IPR011990">
    <property type="entry name" value="TPR-like_helical_dom_sf"/>
</dbReference>
<feature type="repeat" description="TPR" evidence="3">
    <location>
        <begin position="253"/>
        <end position="286"/>
    </location>
</feature>
<dbReference type="PANTHER" id="PTHR45138:SF9">
    <property type="entry name" value="DIGUANYLATE CYCLASE DGCM-RELATED"/>
    <property type="match status" value="1"/>
</dbReference>
<name>A0ABY3MYA0_9GAMM</name>
<dbReference type="Pfam" id="PF13424">
    <property type="entry name" value="TPR_12"/>
    <property type="match status" value="2"/>
</dbReference>
<accession>A0ABY3MYA0</accession>
<evidence type="ECO:0000256" key="3">
    <source>
        <dbReference type="PROSITE-ProRule" id="PRU00339"/>
    </source>
</evidence>
<dbReference type="InterPro" id="IPR029787">
    <property type="entry name" value="Nucleotide_cyclase"/>
</dbReference>
<evidence type="ECO:0000256" key="4">
    <source>
        <dbReference type="SAM" id="Coils"/>
    </source>
</evidence>
<feature type="coiled-coil region" evidence="4">
    <location>
        <begin position="470"/>
        <end position="506"/>
    </location>
</feature>
<dbReference type="InterPro" id="IPR019734">
    <property type="entry name" value="TPR_rpt"/>
</dbReference>
<dbReference type="NCBIfam" id="TIGR00254">
    <property type="entry name" value="GGDEF"/>
    <property type="match status" value="1"/>
</dbReference>
<keyword evidence="3" id="KW-0802">TPR repeat</keyword>
<feature type="transmembrane region" description="Helical" evidence="5">
    <location>
        <begin position="510"/>
        <end position="530"/>
    </location>
</feature>
<organism evidence="7 8">
    <name type="scientific">Colwellia echini</name>
    <dbReference type="NCBI Taxonomy" id="1982103"/>
    <lineage>
        <taxon>Bacteria</taxon>
        <taxon>Pseudomonadati</taxon>
        <taxon>Pseudomonadota</taxon>
        <taxon>Gammaproteobacteria</taxon>
        <taxon>Alteromonadales</taxon>
        <taxon>Colwelliaceae</taxon>
        <taxon>Colwellia</taxon>
    </lineage>
</organism>
<dbReference type="CDD" id="cd01949">
    <property type="entry name" value="GGDEF"/>
    <property type="match status" value="1"/>
</dbReference>
<evidence type="ECO:0000256" key="2">
    <source>
        <dbReference type="ARBA" id="ARBA00034247"/>
    </source>
</evidence>
<dbReference type="EMBL" id="PJAI02000005">
    <property type="protein sequence ID" value="TYK66201.1"/>
    <property type="molecule type" value="Genomic_DNA"/>
</dbReference>
<dbReference type="Gene3D" id="1.25.40.10">
    <property type="entry name" value="Tetratricopeptide repeat domain"/>
    <property type="match status" value="2"/>
</dbReference>
<comment type="catalytic activity">
    <reaction evidence="2">
        <text>2 GTP = 3',3'-c-di-GMP + 2 diphosphate</text>
        <dbReference type="Rhea" id="RHEA:24898"/>
        <dbReference type="ChEBI" id="CHEBI:33019"/>
        <dbReference type="ChEBI" id="CHEBI:37565"/>
        <dbReference type="ChEBI" id="CHEBI:58805"/>
        <dbReference type="EC" id="2.7.7.65"/>
    </reaction>
</comment>
<evidence type="ECO:0000256" key="1">
    <source>
        <dbReference type="ARBA" id="ARBA00012528"/>
    </source>
</evidence>
<evidence type="ECO:0000313" key="8">
    <source>
        <dbReference type="Proteomes" id="UP000815846"/>
    </source>
</evidence>
<dbReference type="SMART" id="SM00028">
    <property type="entry name" value="TPR"/>
    <property type="match status" value="7"/>
</dbReference>
<keyword evidence="8" id="KW-1185">Reference proteome</keyword>
<keyword evidence="4" id="KW-0175">Coiled coil</keyword>
<dbReference type="Gene3D" id="3.30.70.270">
    <property type="match status" value="1"/>
</dbReference>
<dbReference type="EC" id="2.7.7.65" evidence="1"/>
<dbReference type="PROSITE" id="PS50887">
    <property type="entry name" value="GGDEF"/>
    <property type="match status" value="1"/>
</dbReference>
<dbReference type="InterPro" id="IPR000160">
    <property type="entry name" value="GGDEF_dom"/>
</dbReference>
<proteinExistence type="predicted"/>
<sequence length="710" mass="81282">MLLCSTLYRFHLKKFVSNLTFDTIKTSPFLSKFYMMQFIITVNIIIFMIMAFSASVQAQNIAEKNSSSSIELTNSSSTTLTQVQLDEMTIALTYIARGNTYYQEKKYQQAIAQYSEALKHLVGNKKAIEEQLAITYHQIAQSYKHLKDTQKSINFYIKALTSYSKLQNQRSVARTLNNLAMAERYRGNYVSALDYSTRGLEIHKQIDDPLGYAKALTGAGRIYRFIGRYEKSLDHIHQAHLYYKKENDVNNTAETSNQMGLIYTKLKQFDQARSFYQLTIDLPKNKVETKTRAAALRELAVIDLNAGDYSSAMLMIQQANQIYKKENEKSKVSLTDRVIGNIYRDQKDNRNAIIYYRKALSLAIKINDEKNQIKALNDLGRALIDINTDEAVIFLIKALNLSIKLKNRSETLEAYRSLKLAEKSRGNISKSLYYAEEEISLSQLLQKDREKSELVIAKANIHSHKIEIELASLKEKTRLVELELVKKNNEIEIAEQTSRISELELTKNRYASFALTALLVICILAVIFIYHRFIDFRKRNKELRHLASRDPLTNCFNRRILFELLERDFSDVKLLGEYCIIMVDIDHFKSVNDTYGHSAGDTVLRGVANILQDGVRQNDIVARYGGEEFCLVLPGAEQDQAVRIAESIRENIESTSFDDITVTASFGVTAFKFNTNDAKDLIDQADIALYTAKTNGRNQVILWNKDIDIN</sequence>
<protein>
    <recommendedName>
        <fullName evidence="1">diguanylate cyclase</fullName>
        <ecNumber evidence="1">2.7.7.65</ecNumber>
    </recommendedName>
</protein>
<keyword evidence="5" id="KW-0472">Membrane</keyword>
<dbReference type="Pfam" id="PF00990">
    <property type="entry name" value="GGDEF"/>
    <property type="match status" value="1"/>
</dbReference>
<dbReference type="SUPFAM" id="SSF48452">
    <property type="entry name" value="TPR-like"/>
    <property type="match status" value="2"/>
</dbReference>
<evidence type="ECO:0000256" key="5">
    <source>
        <dbReference type="SAM" id="Phobius"/>
    </source>
</evidence>
<dbReference type="PROSITE" id="PS50005">
    <property type="entry name" value="TPR"/>
    <property type="match status" value="2"/>
</dbReference>
<evidence type="ECO:0000313" key="7">
    <source>
        <dbReference type="EMBL" id="TYK66201.1"/>
    </source>
</evidence>
<evidence type="ECO:0000259" key="6">
    <source>
        <dbReference type="PROSITE" id="PS50887"/>
    </source>
</evidence>
<gene>
    <name evidence="7" type="ORF">CWS31_006235</name>
</gene>